<dbReference type="Proteomes" id="UP001523543">
    <property type="component" value="Unassembled WGS sequence"/>
</dbReference>
<dbReference type="Proteomes" id="UP000075312">
    <property type="component" value="Unassembled WGS sequence"/>
</dbReference>
<dbReference type="AlphaFoldDB" id="A0A149USY8"/>
<accession>A0A149USY8</accession>
<gene>
    <name evidence="9" type="ORF">AD952_11445</name>
    <name evidence="10" type="ORF">NKW54_08930</name>
</gene>
<protein>
    <submittedName>
        <fullName evidence="9 10">Glycosyltransferase</fullName>
    </submittedName>
</protein>
<keyword evidence="12" id="KW-1185">Reference proteome</keyword>
<organism evidence="9 11">
    <name type="scientific">Acetobacter cerevisiae</name>
    <dbReference type="NCBI Taxonomy" id="178900"/>
    <lineage>
        <taxon>Bacteria</taxon>
        <taxon>Pseudomonadati</taxon>
        <taxon>Pseudomonadota</taxon>
        <taxon>Alphaproteobacteria</taxon>
        <taxon>Acetobacterales</taxon>
        <taxon>Acetobacteraceae</taxon>
        <taxon>Acetobacter</taxon>
    </lineage>
</organism>
<keyword evidence="4 7" id="KW-0812">Transmembrane</keyword>
<sequence>MPAPLRPAPRLAIVVPCYNEEEVFAYCQQELGALLYTMVQDQMVQPDSFLLFIDDGSRDTTWTQIKTACAEEICVQGLKLSRNEGHQSALLAGLATAAPQADAIVSIDADLQDDIHAIRRMVEAYRAGYDVVYGVRESRQSDTWFKRTSAEGFYRLMAAMGVRQVFNHADFRLLSQRAVEGLLRYTERNAYIRGLVPLVGFPSTEVRYARGVRTAGESKYPLHKMLALGMEGITSMTVTPLRLIAAGGLFICLLSLTATYYVLVRKFNGNTVAGWPSIILSIFFMGGVQMLSLGIIGEYIGKIYLETKQRPRFHVESFISQDEKAALLTPAHSEHQIEHDIPA</sequence>
<evidence type="ECO:0000256" key="1">
    <source>
        <dbReference type="ARBA" id="ARBA00004141"/>
    </source>
</evidence>
<evidence type="ECO:0000256" key="2">
    <source>
        <dbReference type="ARBA" id="ARBA00022676"/>
    </source>
</evidence>
<dbReference type="CDD" id="cd04187">
    <property type="entry name" value="DPM1_like_bac"/>
    <property type="match status" value="1"/>
</dbReference>
<evidence type="ECO:0000256" key="5">
    <source>
        <dbReference type="ARBA" id="ARBA00022989"/>
    </source>
</evidence>
<dbReference type="PANTHER" id="PTHR48090">
    <property type="entry name" value="UNDECAPRENYL-PHOSPHATE 4-DEOXY-4-FORMAMIDO-L-ARABINOSE TRANSFERASE-RELATED"/>
    <property type="match status" value="1"/>
</dbReference>
<evidence type="ECO:0000259" key="8">
    <source>
        <dbReference type="Pfam" id="PF00535"/>
    </source>
</evidence>
<dbReference type="InterPro" id="IPR050256">
    <property type="entry name" value="Glycosyltransferase_2"/>
</dbReference>
<dbReference type="EMBL" id="JAMYZR010000010">
    <property type="protein sequence ID" value="MCP1246062.1"/>
    <property type="molecule type" value="Genomic_DNA"/>
</dbReference>
<feature type="transmembrane region" description="Helical" evidence="7">
    <location>
        <begin position="275"/>
        <end position="300"/>
    </location>
</feature>
<keyword evidence="2" id="KW-0328">Glycosyltransferase</keyword>
<evidence type="ECO:0000256" key="4">
    <source>
        <dbReference type="ARBA" id="ARBA00022692"/>
    </source>
</evidence>
<keyword evidence="5 7" id="KW-1133">Transmembrane helix</keyword>
<keyword evidence="3 9" id="KW-0808">Transferase</keyword>
<reference evidence="9 11" key="1">
    <citation type="submission" date="2015-06" db="EMBL/GenBank/DDBJ databases">
        <title>Improved classification and identification of acetic acid bacteria using matrix-assisted laser desorption/ionization time-of-flight mass spectrometry; Gluconobacter nephelii and Gluconobacter uchimurae are later heterotypic synonyms of Gluconobacter japonicus and Gluconobacter oxydans, respectively.</title>
        <authorList>
            <person name="Li L."/>
            <person name="Cleenwerck I."/>
            <person name="De Vuyst L."/>
            <person name="Vandamme P."/>
        </authorList>
    </citation>
    <scope>NUCLEOTIDE SEQUENCE [LARGE SCALE GENOMIC DNA]</scope>
    <source>
        <strain evidence="9 11">LMG 1608</strain>
    </source>
</reference>
<feature type="domain" description="Glycosyltransferase 2-like" evidence="8">
    <location>
        <begin position="13"/>
        <end position="180"/>
    </location>
</feature>
<comment type="subcellular location">
    <subcellularLocation>
        <location evidence="1">Membrane</location>
        <topology evidence="1">Multi-pass membrane protein</topology>
    </subcellularLocation>
</comment>
<evidence type="ECO:0000313" key="10">
    <source>
        <dbReference type="EMBL" id="MCP1246062.1"/>
    </source>
</evidence>
<evidence type="ECO:0000256" key="6">
    <source>
        <dbReference type="ARBA" id="ARBA00023136"/>
    </source>
</evidence>
<name>A0A149USY8_9PROT</name>
<dbReference type="InterPro" id="IPR001173">
    <property type="entry name" value="Glyco_trans_2-like"/>
</dbReference>
<keyword evidence="6 7" id="KW-0472">Membrane</keyword>
<evidence type="ECO:0000256" key="7">
    <source>
        <dbReference type="SAM" id="Phobius"/>
    </source>
</evidence>
<comment type="caution">
    <text evidence="9">The sequence shown here is derived from an EMBL/GenBank/DDBJ whole genome shotgun (WGS) entry which is preliminary data.</text>
</comment>
<dbReference type="EMBL" id="LHZY01000046">
    <property type="protein sequence ID" value="KXV70886.1"/>
    <property type="molecule type" value="Genomic_DNA"/>
</dbReference>
<dbReference type="Gene3D" id="3.90.550.10">
    <property type="entry name" value="Spore Coat Polysaccharide Biosynthesis Protein SpsA, Chain A"/>
    <property type="match status" value="1"/>
</dbReference>
<dbReference type="GO" id="GO:0016757">
    <property type="term" value="F:glycosyltransferase activity"/>
    <property type="evidence" value="ECO:0007669"/>
    <property type="project" value="UniProtKB-KW"/>
</dbReference>
<evidence type="ECO:0000313" key="12">
    <source>
        <dbReference type="Proteomes" id="UP001523543"/>
    </source>
</evidence>
<dbReference type="PANTHER" id="PTHR48090:SF1">
    <property type="entry name" value="PROPHAGE BACTOPRENOL GLUCOSYL TRANSFERASE HOMOLOG"/>
    <property type="match status" value="1"/>
</dbReference>
<dbReference type="PATRIC" id="fig|178900.6.peg.1996"/>
<dbReference type="GO" id="GO:0005886">
    <property type="term" value="C:plasma membrane"/>
    <property type="evidence" value="ECO:0007669"/>
    <property type="project" value="TreeGrafter"/>
</dbReference>
<reference evidence="10 12" key="2">
    <citation type="submission" date="2022-06" db="EMBL/GenBank/DDBJ databases">
        <title>Acetobacer genomes from food samples.</title>
        <authorList>
            <person name="Sombolestani A."/>
        </authorList>
    </citation>
    <scope>NUCLEOTIDE SEQUENCE [LARGE SCALE GENOMIC DNA]</scope>
    <source>
        <strain evidence="10 12">R-83281</strain>
    </source>
</reference>
<evidence type="ECO:0000313" key="11">
    <source>
        <dbReference type="Proteomes" id="UP000075312"/>
    </source>
</evidence>
<dbReference type="InterPro" id="IPR029044">
    <property type="entry name" value="Nucleotide-diphossugar_trans"/>
</dbReference>
<feature type="transmembrane region" description="Helical" evidence="7">
    <location>
        <begin position="243"/>
        <end position="263"/>
    </location>
</feature>
<dbReference type="RefSeq" id="WP_062143660.1">
    <property type="nucleotide sequence ID" value="NZ_JAMYZR010000010.1"/>
</dbReference>
<evidence type="ECO:0000313" key="9">
    <source>
        <dbReference type="EMBL" id="KXV70886.1"/>
    </source>
</evidence>
<evidence type="ECO:0000256" key="3">
    <source>
        <dbReference type="ARBA" id="ARBA00022679"/>
    </source>
</evidence>
<dbReference type="SUPFAM" id="SSF53448">
    <property type="entry name" value="Nucleotide-diphospho-sugar transferases"/>
    <property type="match status" value="1"/>
</dbReference>
<dbReference type="Pfam" id="PF00535">
    <property type="entry name" value="Glycos_transf_2"/>
    <property type="match status" value="1"/>
</dbReference>
<proteinExistence type="predicted"/>